<feature type="transmembrane region" description="Helical" evidence="4">
    <location>
        <begin position="231"/>
        <end position="251"/>
    </location>
</feature>
<keyword evidence="4" id="KW-0812">Transmembrane</keyword>
<dbReference type="EMBL" id="JBANAX010000402">
    <property type="protein sequence ID" value="KAL1210016.1"/>
    <property type="molecule type" value="Genomic_DNA"/>
</dbReference>
<keyword evidence="3" id="KW-0862">Zinc</keyword>
<dbReference type="InterPro" id="IPR004146">
    <property type="entry name" value="DC1"/>
</dbReference>
<keyword evidence="7" id="KW-1185">Reference proteome</keyword>
<keyword evidence="4" id="KW-0472">Membrane</keyword>
<dbReference type="PANTHER" id="PTHR47841:SF6">
    <property type="entry name" value="CYSTEINE_HISTIDINE-RICH C1 DOMAIN FAMILY PROTEIN-RELATED"/>
    <property type="match status" value="1"/>
</dbReference>
<accession>A0ABD1BFA4</accession>
<proteinExistence type="predicted"/>
<keyword evidence="4" id="KW-1133">Transmembrane helix</keyword>
<dbReference type="GO" id="GO:0046872">
    <property type="term" value="F:metal ion binding"/>
    <property type="evidence" value="ECO:0007669"/>
    <property type="project" value="UniProtKB-KW"/>
</dbReference>
<dbReference type="AlphaFoldDB" id="A0ABD1BFA4"/>
<evidence type="ECO:0000259" key="5">
    <source>
        <dbReference type="PROSITE" id="PS50081"/>
    </source>
</evidence>
<evidence type="ECO:0000313" key="7">
    <source>
        <dbReference type="Proteomes" id="UP001558713"/>
    </source>
</evidence>
<evidence type="ECO:0000256" key="1">
    <source>
        <dbReference type="ARBA" id="ARBA00022723"/>
    </source>
</evidence>
<keyword evidence="2" id="KW-0677">Repeat</keyword>
<evidence type="ECO:0000313" key="6">
    <source>
        <dbReference type="EMBL" id="KAL1210016.1"/>
    </source>
</evidence>
<dbReference type="SUPFAM" id="SSF57889">
    <property type="entry name" value="Cysteine-rich domain"/>
    <property type="match status" value="2"/>
</dbReference>
<evidence type="ECO:0000256" key="3">
    <source>
        <dbReference type="ARBA" id="ARBA00022833"/>
    </source>
</evidence>
<dbReference type="Pfam" id="PF03107">
    <property type="entry name" value="C1_2"/>
    <property type="match status" value="3"/>
</dbReference>
<comment type="caution">
    <text evidence="6">The sequence shown here is derived from an EMBL/GenBank/DDBJ whole genome shotgun (WGS) entry which is preliminary data.</text>
</comment>
<dbReference type="InterPro" id="IPR002219">
    <property type="entry name" value="PKC_DAG/PE"/>
</dbReference>
<organism evidence="6 7">
    <name type="scientific">Cardamine amara subsp. amara</name>
    <dbReference type="NCBI Taxonomy" id="228776"/>
    <lineage>
        <taxon>Eukaryota</taxon>
        <taxon>Viridiplantae</taxon>
        <taxon>Streptophyta</taxon>
        <taxon>Embryophyta</taxon>
        <taxon>Tracheophyta</taxon>
        <taxon>Spermatophyta</taxon>
        <taxon>Magnoliopsida</taxon>
        <taxon>eudicotyledons</taxon>
        <taxon>Gunneridae</taxon>
        <taxon>Pentapetalae</taxon>
        <taxon>rosids</taxon>
        <taxon>malvids</taxon>
        <taxon>Brassicales</taxon>
        <taxon>Brassicaceae</taxon>
        <taxon>Cardamineae</taxon>
        <taxon>Cardamine</taxon>
    </lineage>
</organism>
<protein>
    <submittedName>
        <fullName evidence="6">Protein VACUOLELESS GAMETOPHYTES</fullName>
    </submittedName>
</protein>
<dbReference type="PROSITE" id="PS50081">
    <property type="entry name" value="ZF_DAG_PE_2"/>
    <property type="match status" value="1"/>
</dbReference>
<feature type="domain" description="Phorbol-ester/DAG-type" evidence="5">
    <location>
        <begin position="125"/>
        <end position="173"/>
    </location>
</feature>
<dbReference type="InterPro" id="IPR046349">
    <property type="entry name" value="C1-like_sf"/>
</dbReference>
<sequence>MSRSGQVQHFTHIHPLTKVEGYGEFMCGGCKTYGFGSTYRCTLCDYNLHDQCATCPPTLHSFMHPHHELRLVFKGPEQTHQDKRMCNICDESVEGLYYQCEPCGFDVHPICSQLPQRVSHVHHLDHLLELSHQPGGSNTCMVCRRTIRSWRYKCGQCRLDVHMECVHSAASAAAITTQQRSFGSQQQFYPQFYQPYYNHQFYQPYYNQGYNQGYTNPGPVQNSDQSIGRRMFGILMALTVGVVCNVIASPLSTALGF</sequence>
<name>A0ABD1BFA4_CARAN</name>
<evidence type="ECO:0000256" key="4">
    <source>
        <dbReference type="SAM" id="Phobius"/>
    </source>
</evidence>
<dbReference type="Proteomes" id="UP001558713">
    <property type="component" value="Unassembled WGS sequence"/>
</dbReference>
<evidence type="ECO:0000256" key="2">
    <source>
        <dbReference type="ARBA" id="ARBA00022737"/>
    </source>
</evidence>
<gene>
    <name evidence="6" type="ORF">V5N11_020577</name>
</gene>
<dbReference type="PANTHER" id="PTHR47841">
    <property type="entry name" value="DIACYLGLYCEROL KINASE THETA-LIKE-RELATED"/>
    <property type="match status" value="1"/>
</dbReference>
<keyword evidence="1" id="KW-0479">Metal-binding</keyword>
<reference evidence="6 7" key="1">
    <citation type="submission" date="2024-04" db="EMBL/GenBank/DDBJ databases">
        <title>Genome assembly C_amara_ONT_v2.</title>
        <authorList>
            <person name="Yant L."/>
            <person name="Moore C."/>
            <person name="Slenker M."/>
        </authorList>
    </citation>
    <scope>NUCLEOTIDE SEQUENCE [LARGE SCALE GENOMIC DNA]</scope>
    <source>
        <tissue evidence="6">Leaf</tissue>
    </source>
</reference>